<gene>
    <name evidence="15" type="ORF">GCM10007877_18550</name>
</gene>
<feature type="domain" description="PAC" evidence="14">
    <location>
        <begin position="109"/>
        <end position="161"/>
    </location>
</feature>
<dbReference type="InterPro" id="IPR003594">
    <property type="entry name" value="HATPase_dom"/>
</dbReference>
<feature type="modified residue" description="4-aspartylphosphate" evidence="11">
    <location>
        <position position="619"/>
    </location>
</feature>
<dbReference type="InterPro" id="IPR003661">
    <property type="entry name" value="HisK_dim/P_dom"/>
</dbReference>
<evidence type="ECO:0000256" key="1">
    <source>
        <dbReference type="ARBA" id="ARBA00000085"/>
    </source>
</evidence>
<keyword evidence="10" id="KW-0472">Membrane</keyword>
<evidence type="ECO:0000256" key="11">
    <source>
        <dbReference type="PROSITE-ProRule" id="PRU00169"/>
    </source>
</evidence>
<dbReference type="InterPro" id="IPR036097">
    <property type="entry name" value="HisK_dim/P_sf"/>
</dbReference>
<dbReference type="InterPro" id="IPR001789">
    <property type="entry name" value="Sig_transdc_resp-reg_receiver"/>
</dbReference>
<dbReference type="InterPro" id="IPR000700">
    <property type="entry name" value="PAS-assoc_C"/>
</dbReference>
<dbReference type="Gene3D" id="3.30.450.20">
    <property type="entry name" value="PAS domain"/>
    <property type="match status" value="2"/>
</dbReference>
<dbReference type="SMART" id="SM00086">
    <property type="entry name" value="PAC"/>
    <property type="match status" value="2"/>
</dbReference>
<evidence type="ECO:0000256" key="5">
    <source>
        <dbReference type="ARBA" id="ARBA00022679"/>
    </source>
</evidence>
<dbReference type="EC" id="2.7.13.3" evidence="3"/>
<dbReference type="PANTHER" id="PTHR43047:SF72">
    <property type="entry name" value="OSMOSENSING HISTIDINE PROTEIN KINASE SLN1"/>
    <property type="match status" value="1"/>
</dbReference>
<dbReference type="Gene3D" id="1.10.287.130">
    <property type="match status" value="1"/>
</dbReference>
<dbReference type="SMART" id="SM00388">
    <property type="entry name" value="HisKA"/>
    <property type="match status" value="1"/>
</dbReference>
<dbReference type="SMART" id="SM00387">
    <property type="entry name" value="HATPase_c"/>
    <property type="match status" value="1"/>
</dbReference>
<evidence type="ECO:0000259" key="14">
    <source>
        <dbReference type="PROSITE" id="PS50113"/>
    </source>
</evidence>
<reference evidence="15 16" key="1">
    <citation type="journal article" date="2014" name="Int. J. Syst. Evol. Microbiol.">
        <title>Complete genome sequence of Corynebacterium casei LMG S-19264T (=DSM 44701T), isolated from a smear-ripened cheese.</title>
        <authorList>
            <consortium name="US DOE Joint Genome Institute (JGI-PGF)"/>
            <person name="Walter F."/>
            <person name="Albersmeier A."/>
            <person name="Kalinowski J."/>
            <person name="Ruckert C."/>
        </authorList>
    </citation>
    <scope>NUCLEOTIDE SEQUENCE [LARGE SCALE GENOMIC DNA]</scope>
    <source>
        <strain evidence="15 16">NBRC 110095</strain>
    </source>
</reference>
<feature type="domain" description="Response regulatory" evidence="13">
    <location>
        <begin position="569"/>
        <end position="686"/>
    </location>
</feature>
<dbReference type="CDD" id="cd00082">
    <property type="entry name" value="HisKA"/>
    <property type="match status" value="1"/>
</dbReference>
<dbReference type="Pfam" id="PF02518">
    <property type="entry name" value="HATPase_c"/>
    <property type="match status" value="1"/>
</dbReference>
<keyword evidence="16" id="KW-1185">Reference proteome</keyword>
<dbReference type="InterPro" id="IPR035965">
    <property type="entry name" value="PAS-like_dom_sf"/>
</dbReference>
<dbReference type="Gene3D" id="3.40.50.2300">
    <property type="match status" value="1"/>
</dbReference>
<dbReference type="Pfam" id="PF00072">
    <property type="entry name" value="Response_reg"/>
    <property type="match status" value="1"/>
</dbReference>
<keyword evidence="4 11" id="KW-0597">Phosphoprotein</keyword>
<dbReference type="Pfam" id="PF00512">
    <property type="entry name" value="HisKA"/>
    <property type="match status" value="1"/>
</dbReference>
<organism evidence="15 16">
    <name type="scientific">Marinibactrum halimedae</name>
    <dbReference type="NCBI Taxonomy" id="1444977"/>
    <lineage>
        <taxon>Bacteria</taxon>
        <taxon>Pseudomonadati</taxon>
        <taxon>Pseudomonadota</taxon>
        <taxon>Gammaproteobacteria</taxon>
        <taxon>Cellvibrionales</taxon>
        <taxon>Cellvibrionaceae</taxon>
        <taxon>Marinibactrum</taxon>
    </lineage>
</organism>
<evidence type="ECO:0000256" key="6">
    <source>
        <dbReference type="ARBA" id="ARBA00022741"/>
    </source>
</evidence>
<dbReference type="PROSITE" id="PS50110">
    <property type="entry name" value="RESPONSE_REGULATORY"/>
    <property type="match status" value="1"/>
</dbReference>
<dbReference type="CDD" id="cd00130">
    <property type="entry name" value="PAS"/>
    <property type="match status" value="2"/>
</dbReference>
<dbReference type="SUPFAM" id="SSF55874">
    <property type="entry name" value="ATPase domain of HSP90 chaperone/DNA topoisomerase II/histidine kinase"/>
    <property type="match status" value="1"/>
</dbReference>
<keyword evidence="5" id="KW-0808">Transferase</keyword>
<dbReference type="InterPro" id="IPR005467">
    <property type="entry name" value="His_kinase_dom"/>
</dbReference>
<keyword evidence="6" id="KW-0547">Nucleotide-binding</keyword>
<evidence type="ECO:0000313" key="16">
    <source>
        <dbReference type="Proteomes" id="UP001156870"/>
    </source>
</evidence>
<evidence type="ECO:0000259" key="13">
    <source>
        <dbReference type="PROSITE" id="PS50110"/>
    </source>
</evidence>
<dbReference type="FunFam" id="1.10.287.130:FF:000038">
    <property type="entry name" value="Sensory transduction histidine kinase"/>
    <property type="match status" value="1"/>
</dbReference>
<name>A0AA37T9L9_9GAMM</name>
<dbReference type="PROSITE" id="PS50109">
    <property type="entry name" value="HIS_KIN"/>
    <property type="match status" value="1"/>
</dbReference>
<dbReference type="Pfam" id="PF08447">
    <property type="entry name" value="PAS_3"/>
    <property type="match status" value="2"/>
</dbReference>
<evidence type="ECO:0000256" key="2">
    <source>
        <dbReference type="ARBA" id="ARBA00004370"/>
    </source>
</evidence>
<dbReference type="InterPro" id="IPR011006">
    <property type="entry name" value="CheY-like_superfamily"/>
</dbReference>
<protein>
    <recommendedName>
        <fullName evidence="3">histidine kinase</fullName>
        <ecNumber evidence="3">2.7.13.3</ecNumber>
    </recommendedName>
</protein>
<dbReference type="InterPro" id="IPR036890">
    <property type="entry name" value="HATPase_C_sf"/>
</dbReference>
<dbReference type="Proteomes" id="UP001156870">
    <property type="component" value="Unassembled WGS sequence"/>
</dbReference>
<dbReference type="RefSeq" id="WP_232593038.1">
    <property type="nucleotide sequence ID" value="NZ_BSPD01000039.1"/>
</dbReference>
<dbReference type="AlphaFoldDB" id="A0AA37T9L9"/>
<keyword evidence="8" id="KW-0067">ATP-binding</keyword>
<sequence length="693" mass="79315">MTNPVMPEGVISRRDHMHWLQCGDLTPEQRKVLLRYKCLSEVPGYAFWEWDFNRQTFINNGQLWQQAGYTVEEVESVTDAVEVRAFFHPDDVSIVLDAVREHMVSDTPIHMTYRILKKDGGYIWVTSLGQSRRDRHGLIINVSGVTFESSSMKQTQERLHESKLRHSRIMSSSNDGIWEWKSEGDRLEFSDRCWEHLGFQSLDEFMEEADAREAPNGPINRFLQAWVNRIHEEDFPRLQEDFSLCLQSQQQLDLEYRIAGKDGLYRWVRTRARFEFDDSGIVCRLTGTNMDITELKGAEERLSHARDAAERANQAKSDFLASMSHELRTPMNAIMGFAQLFDYDANLTDDQRENIREILKAGEHLLQLINDVLDLSKIESGNVTLSLEPVQVSSVIRDCVGLSHPLAAKHSVSLQADLDSVDDLFADCDSVRLKQVVLNLLSNAIKYNLDGGWVRVQIFPHDEDTLCISIEDNGVGISELKQKQLFQPFNRLGAENTSIEGTGVGLVITKRLVEMMGGHMTVYSQEDVGSCFEIYLKSRKDWSDLPDELLAQRHLQQKQIQLAIQSERKVLYIEDNQANVRLMHQFFQHIENVELVVAEESFLGLYKARTERPDLIILDINLPVIDGYEVLEVLRNDSITRDIPVVALTANAMSKDVARGEEAGFYAYMTKPLDIVRLAGILNEIFQQQLNSE</sequence>
<dbReference type="PROSITE" id="PS50113">
    <property type="entry name" value="PAC"/>
    <property type="match status" value="2"/>
</dbReference>
<comment type="caution">
    <text evidence="15">The sequence shown here is derived from an EMBL/GenBank/DDBJ whole genome shotgun (WGS) entry which is preliminary data.</text>
</comment>
<dbReference type="SUPFAM" id="SSF47384">
    <property type="entry name" value="Homodimeric domain of signal transducing histidine kinase"/>
    <property type="match status" value="1"/>
</dbReference>
<dbReference type="GO" id="GO:0000155">
    <property type="term" value="F:phosphorelay sensor kinase activity"/>
    <property type="evidence" value="ECO:0007669"/>
    <property type="project" value="InterPro"/>
</dbReference>
<dbReference type="EMBL" id="BSPD01000039">
    <property type="protein sequence ID" value="GLS26140.1"/>
    <property type="molecule type" value="Genomic_DNA"/>
</dbReference>
<dbReference type="GO" id="GO:0005524">
    <property type="term" value="F:ATP binding"/>
    <property type="evidence" value="ECO:0007669"/>
    <property type="project" value="UniProtKB-KW"/>
</dbReference>
<evidence type="ECO:0000256" key="8">
    <source>
        <dbReference type="ARBA" id="ARBA00022840"/>
    </source>
</evidence>
<dbReference type="SUPFAM" id="SSF55785">
    <property type="entry name" value="PYP-like sensor domain (PAS domain)"/>
    <property type="match status" value="2"/>
</dbReference>
<evidence type="ECO:0000313" key="15">
    <source>
        <dbReference type="EMBL" id="GLS26140.1"/>
    </source>
</evidence>
<comment type="subcellular location">
    <subcellularLocation>
        <location evidence="2">Membrane</location>
    </subcellularLocation>
</comment>
<evidence type="ECO:0000256" key="3">
    <source>
        <dbReference type="ARBA" id="ARBA00012438"/>
    </source>
</evidence>
<feature type="domain" description="PAC" evidence="14">
    <location>
        <begin position="252"/>
        <end position="304"/>
    </location>
</feature>
<dbReference type="InterPro" id="IPR001610">
    <property type="entry name" value="PAC"/>
</dbReference>
<dbReference type="SUPFAM" id="SSF52172">
    <property type="entry name" value="CheY-like"/>
    <property type="match status" value="1"/>
</dbReference>
<dbReference type="InterPro" id="IPR013655">
    <property type="entry name" value="PAS_fold_3"/>
</dbReference>
<dbReference type="PRINTS" id="PR00344">
    <property type="entry name" value="BCTRLSENSOR"/>
</dbReference>
<proteinExistence type="predicted"/>
<dbReference type="GO" id="GO:0005886">
    <property type="term" value="C:plasma membrane"/>
    <property type="evidence" value="ECO:0007669"/>
    <property type="project" value="TreeGrafter"/>
</dbReference>
<accession>A0AA37T9L9</accession>
<dbReference type="GO" id="GO:0009927">
    <property type="term" value="F:histidine phosphotransfer kinase activity"/>
    <property type="evidence" value="ECO:0007669"/>
    <property type="project" value="TreeGrafter"/>
</dbReference>
<feature type="domain" description="Histidine kinase" evidence="12">
    <location>
        <begin position="322"/>
        <end position="540"/>
    </location>
</feature>
<dbReference type="SMART" id="SM00448">
    <property type="entry name" value="REC"/>
    <property type="match status" value="1"/>
</dbReference>
<dbReference type="Gene3D" id="3.30.565.10">
    <property type="entry name" value="Histidine kinase-like ATPase, C-terminal domain"/>
    <property type="match status" value="1"/>
</dbReference>
<evidence type="ECO:0000256" key="9">
    <source>
        <dbReference type="ARBA" id="ARBA00023012"/>
    </source>
</evidence>
<comment type="catalytic activity">
    <reaction evidence="1">
        <text>ATP + protein L-histidine = ADP + protein N-phospho-L-histidine.</text>
        <dbReference type="EC" id="2.7.13.3"/>
    </reaction>
</comment>
<evidence type="ECO:0000256" key="4">
    <source>
        <dbReference type="ARBA" id="ARBA00022553"/>
    </source>
</evidence>
<keyword evidence="7" id="KW-0418">Kinase</keyword>
<keyword evidence="9" id="KW-0902">Two-component regulatory system</keyword>
<evidence type="ECO:0000256" key="7">
    <source>
        <dbReference type="ARBA" id="ARBA00022777"/>
    </source>
</evidence>
<dbReference type="InterPro" id="IPR000014">
    <property type="entry name" value="PAS"/>
</dbReference>
<dbReference type="PANTHER" id="PTHR43047">
    <property type="entry name" value="TWO-COMPONENT HISTIDINE PROTEIN KINASE"/>
    <property type="match status" value="1"/>
</dbReference>
<evidence type="ECO:0000259" key="12">
    <source>
        <dbReference type="PROSITE" id="PS50109"/>
    </source>
</evidence>
<evidence type="ECO:0000256" key="10">
    <source>
        <dbReference type="ARBA" id="ARBA00023136"/>
    </source>
</evidence>
<dbReference type="InterPro" id="IPR004358">
    <property type="entry name" value="Sig_transdc_His_kin-like_C"/>
</dbReference>